<feature type="transmembrane region" description="Helical" evidence="5">
    <location>
        <begin position="234"/>
        <end position="254"/>
    </location>
</feature>
<dbReference type="EMBL" id="WTVP01000036">
    <property type="protein sequence ID" value="NMG16441.1"/>
    <property type="molecule type" value="Genomic_DNA"/>
</dbReference>
<keyword evidence="2 5" id="KW-0812">Transmembrane</keyword>
<feature type="transmembrane region" description="Helical" evidence="5">
    <location>
        <begin position="164"/>
        <end position="181"/>
    </location>
</feature>
<dbReference type="InterPro" id="IPR007016">
    <property type="entry name" value="O-antigen_ligase-rel_domated"/>
</dbReference>
<comment type="subcellular location">
    <subcellularLocation>
        <location evidence="1">Membrane</location>
        <topology evidence="1">Multi-pass membrane protein</topology>
    </subcellularLocation>
</comment>
<gene>
    <name evidence="7" type="ORF">GPA24_12995</name>
</gene>
<feature type="transmembrane region" description="Helical" evidence="5">
    <location>
        <begin position="211"/>
        <end position="227"/>
    </location>
</feature>
<evidence type="ECO:0000256" key="1">
    <source>
        <dbReference type="ARBA" id="ARBA00004141"/>
    </source>
</evidence>
<evidence type="ECO:0000256" key="4">
    <source>
        <dbReference type="ARBA" id="ARBA00023136"/>
    </source>
</evidence>
<feature type="transmembrane region" description="Helical" evidence="5">
    <location>
        <begin position="20"/>
        <end position="38"/>
    </location>
</feature>
<protein>
    <submittedName>
        <fullName evidence="7">O-antigen ligase domain-containing protein</fullName>
    </submittedName>
</protein>
<name>A0ABX1NXW3_9RHOO</name>
<evidence type="ECO:0000259" key="6">
    <source>
        <dbReference type="Pfam" id="PF04932"/>
    </source>
</evidence>
<keyword evidence="7" id="KW-0436">Ligase</keyword>
<dbReference type="InterPro" id="IPR051533">
    <property type="entry name" value="WaaL-like"/>
</dbReference>
<proteinExistence type="predicted"/>
<accession>A0ABX1NXW3</accession>
<feature type="transmembrane region" description="Helical" evidence="5">
    <location>
        <begin position="44"/>
        <end position="60"/>
    </location>
</feature>
<feature type="transmembrane region" description="Helical" evidence="5">
    <location>
        <begin position="310"/>
        <end position="334"/>
    </location>
</feature>
<evidence type="ECO:0000256" key="5">
    <source>
        <dbReference type="SAM" id="Phobius"/>
    </source>
</evidence>
<dbReference type="PANTHER" id="PTHR37422:SF13">
    <property type="entry name" value="LIPOPOLYSACCHARIDE BIOSYNTHESIS PROTEIN PA4999-RELATED"/>
    <property type="match status" value="1"/>
</dbReference>
<evidence type="ECO:0000256" key="2">
    <source>
        <dbReference type="ARBA" id="ARBA00022692"/>
    </source>
</evidence>
<dbReference type="Proteomes" id="UP000633943">
    <property type="component" value="Unassembled WGS sequence"/>
</dbReference>
<evidence type="ECO:0000313" key="8">
    <source>
        <dbReference type="Proteomes" id="UP000633943"/>
    </source>
</evidence>
<keyword evidence="4 5" id="KW-0472">Membrane</keyword>
<dbReference type="Pfam" id="PF04932">
    <property type="entry name" value="Wzy_C"/>
    <property type="match status" value="1"/>
</dbReference>
<reference evidence="7 8" key="1">
    <citation type="submission" date="2019-12" db="EMBL/GenBank/DDBJ databases">
        <title>Comparative genomics gives insights into the taxonomy of the Azoarcus-Aromatoleum group and reveals separate origins of nif in the plant-associated Azoarcus and non-plant-associated Aromatoleum sub-groups.</title>
        <authorList>
            <person name="Lafos M."/>
            <person name="Maluk M."/>
            <person name="Batista M."/>
            <person name="Junghare M."/>
            <person name="Carmona M."/>
            <person name="Faoro H."/>
            <person name="Cruz L.M."/>
            <person name="Battistoni F."/>
            <person name="De Souza E."/>
            <person name="Pedrosa F."/>
            <person name="Chen W.-M."/>
            <person name="Poole P.S."/>
            <person name="Dixon R.A."/>
            <person name="James E.K."/>
        </authorList>
    </citation>
    <scope>NUCLEOTIDE SEQUENCE [LARGE SCALE GENOMIC DNA]</scope>
    <source>
        <strain evidence="7 8">PbN1</strain>
    </source>
</reference>
<organism evidence="7 8">
    <name type="scientific">Aromatoleum bremense</name>
    <dbReference type="NCBI Taxonomy" id="76115"/>
    <lineage>
        <taxon>Bacteria</taxon>
        <taxon>Pseudomonadati</taxon>
        <taxon>Pseudomonadota</taxon>
        <taxon>Betaproteobacteria</taxon>
        <taxon>Rhodocyclales</taxon>
        <taxon>Rhodocyclaceae</taxon>
        <taxon>Aromatoleum</taxon>
    </lineage>
</organism>
<feature type="transmembrane region" description="Helical" evidence="5">
    <location>
        <begin position="121"/>
        <end position="144"/>
    </location>
</feature>
<feature type="transmembrane region" description="Helical" evidence="5">
    <location>
        <begin position="94"/>
        <end position="112"/>
    </location>
</feature>
<feature type="transmembrane region" description="Helical" evidence="5">
    <location>
        <begin position="188"/>
        <end position="205"/>
    </location>
</feature>
<keyword evidence="3 5" id="KW-1133">Transmembrane helix</keyword>
<keyword evidence="8" id="KW-1185">Reference proteome</keyword>
<evidence type="ECO:0000313" key="7">
    <source>
        <dbReference type="EMBL" id="NMG16441.1"/>
    </source>
</evidence>
<feature type="domain" description="O-antigen ligase-related" evidence="6">
    <location>
        <begin position="194"/>
        <end position="327"/>
    </location>
</feature>
<dbReference type="GO" id="GO:0016874">
    <property type="term" value="F:ligase activity"/>
    <property type="evidence" value="ECO:0007669"/>
    <property type="project" value="UniProtKB-KW"/>
</dbReference>
<evidence type="ECO:0000256" key="3">
    <source>
        <dbReference type="ARBA" id="ARBA00022989"/>
    </source>
</evidence>
<comment type="caution">
    <text evidence="7">The sequence shown here is derived from an EMBL/GenBank/DDBJ whole genome shotgun (WGS) entry which is preliminary data.</text>
</comment>
<sequence>MWSAAVRFLDGFSRDGREAVYFTFALLLFIASFLLLPTTKMVNNVYYVFLAVPALVAAVRRRGRGLRWAPDLLLWTMFIAWFVIVGVWSGDGQYFKHVLYVALFVLLVRVFADPAIFRKPVFARGLFWVLTVYVMGSAVIYWIVGRYAVGERVLWLPARMTGPIYTSMWLACCFALALPVWLRECRRLEMGVALSVAVFCIAYVLQSRSGLFGLAVLLILLGASAVWRRSVHSFSLIGLAAAIGGILFLLGSQVPELASLVQRADSGRFELWAILIAEWMECGLWTGCGMDHGIQIQLSQGMLLHHPHNIFLALGLFSGAVALFIFLALMFTLLRRAWSRRDPWGLYLLTALVMLNFDGTKLVGNPDELWLLVLLPAALIGNDRGRHATE</sequence>
<feature type="transmembrane region" description="Helical" evidence="5">
    <location>
        <begin position="72"/>
        <end position="88"/>
    </location>
</feature>
<dbReference type="PANTHER" id="PTHR37422">
    <property type="entry name" value="TEICHURONIC ACID BIOSYNTHESIS PROTEIN TUAE"/>
    <property type="match status" value="1"/>
</dbReference>